<keyword evidence="2 9" id="KW-0378">Hydrolase</keyword>
<keyword evidence="4 9" id="KW-0067">ATP-binding</keyword>
<dbReference type="InterPro" id="IPR014016">
    <property type="entry name" value="UvrD-like_ATP-bd"/>
</dbReference>
<dbReference type="InterPro" id="IPR014017">
    <property type="entry name" value="DNA_helicase_UvrD-like_C"/>
</dbReference>
<dbReference type="EMBL" id="FCON02000032">
    <property type="protein sequence ID" value="SAL62201.1"/>
    <property type="molecule type" value="Genomic_DNA"/>
</dbReference>
<evidence type="ECO:0000256" key="3">
    <source>
        <dbReference type="ARBA" id="ARBA00022806"/>
    </source>
</evidence>
<dbReference type="Gene3D" id="3.40.91.30">
    <property type="match status" value="1"/>
</dbReference>
<reference evidence="11" key="1">
    <citation type="submission" date="2016-01" db="EMBL/GenBank/DDBJ databases">
        <authorList>
            <person name="Peeters C."/>
        </authorList>
    </citation>
    <scope>NUCLEOTIDE SEQUENCE [LARGE SCALE GENOMIC DNA]</scope>
    <source>
        <strain evidence="11">LMG 22940</strain>
    </source>
</reference>
<evidence type="ECO:0000256" key="7">
    <source>
        <dbReference type="ARBA" id="ARBA00034808"/>
    </source>
</evidence>
<evidence type="ECO:0000256" key="1">
    <source>
        <dbReference type="ARBA" id="ARBA00022741"/>
    </source>
</evidence>
<dbReference type="GO" id="GO:0003677">
    <property type="term" value="F:DNA binding"/>
    <property type="evidence" value="ECO:0007669"/>
    <property type="project" value="InterPro"/>
</dbReference>
<dbReference type="InterPro" id="IPR013498">
    <property type="entry name" value="Topo_IA_Znf"/>
</dbReference>
<dbReference type="PANTHER" id="PTHR11070">
    <property type="entry name" value="UVRD / RECB / PCRA DNA HELICASE FAMILY MEMBER"/>
    <property type="match status" value="1"/>
</dbReference>
<dbReference type="Pfam" id="PF13361">
    <property type="entry name" value="UvrD_C"/>
    <property type="match status" value="1"/>
</dbReference>
<dbReference type="GO" id="GO:0006265">
    <property type="term" value="P:DNA topological change"/>
    <property type="evidence" value="ECO:0007669"/>
    <property type="project" value="InterPro"/>
</dbReference>
<dbReference type="GO" id="GO:0043138">
    <property type="term" value="F:3'-5' DNA helicase activity"/>
    <property type="evidence" value="ECO:0007669"/>
    <property type="project" value="UniProtKB-EC"/>
</dbReference>
<dbReference type="SUPFAM" id="SSF57783">
    <property type="entry name" value="Zinc beta-ribbon"/>
    <property type="match status" value="1"/>
</dbReference>
<dbReference type="OrthoDB" id="5298826at2"/>
<dbReference type="GO" id="GO:0003916">
    <property type="term" value="F:DNA topoisomerase activity"/>
    <property type="evidence" value="ECO:0007669"/>
    <property type="project" value="InterPro"/>
</dbReference>
<keyword evidence="12" id="KW-1185">Reference proteome</keyword>
<dbReference type="Pfam" id="PF00580">
    <property type="entry name" value="UvrD-helicase"/>
    <property type="match status" value="1"/>
</dbReference>
<dbReference type="PANTHER" id="PTHR11070:SF63">
    <property type="entry name" value="DNA HELICASE IV"/>
    <property type="match status" value="1"/>
</dbReference>
<keyword evidence="3 9" id="KW-0347">Helicase</keyword>
<accession>A0A158J1L9</accession>
<evidence type="ECO:0000256" key="5">
    <source>
        <dbReference type="ARBA" id="ARBA00023235"/>
    </source>
</evidence>
<dbReference type="Proteomes" id="UP000054770">
    <property type="component" value="Unassembled WGS sequence"/>
</dbReference>
<feature type="binding site" evidence="9">
    <location>
        <begin position="236"/>
        <end position="243"/>
    </location>
    <ligand>
        <name>ATP</name>
        <dbReference type="ChEBI" id="CHEBI:30616"/>
    </ligand>
</feature>
<dbReference type="GO" id="GO:0005694">
    <property type="term" value="C:chromosome"/>
    <property type="evidence" value="ECO:0007669"/>
    <property type="project" value="InterPro"/>
</dbReference>
<comment type="caution">
    <text evidence="11">The sequence shown here is derived from an EMBL/GenBank/DDBJ whole genome shotgun (WGS) entry which is preliminary data.</text>
</comment>
<evidence type="ECO:0000256" key="6">
    <source>
        <dbReference type="ARBA" id="ARBA00034617"/>
    </source>
</evidence>
<keyword evidence="1 9" id="KW-0547">Nucleotide-binding</keyword>
<evidence type="ECO:0000256" key="4">
    <source>
        <dbReference type="ARBA" id="ARBA00022840"/>
    </source>
</evidence>
<evidence type="ECO:0000313" key="12">
    <source>
        <dbReference type="Proteomes" id="UP000054770"/>
    </source>
</evidence>
<organism evidence="11 12">
    <name type="scientific">Caballeronia choica</name>
    <dbReference type="NCBI Taxonomy" id="326476"/>
    <lineage>
        <taxon>Bacteria</taxon>
        <taxon>Pseudomonadati</taxon>
        <taxon>Pseudomonadota</taxon>
        <taxon>Betaproteobacteria</taxon>
        <taxon>Burkholderiales</taxon>
        <taxon>Burkholderiaceae</taxon>
        <taxon>Caballeronia</taxon>
    </lineage>
</organism>
<comment type="catalytic activity">
    <reaction evidence="8">
        <text>ATP + H2O = ADP + phosphate + H(+)</text>
        <dbReference type="Rhea" id="RHEA:13065"/>
        <dbReference type="ChEBI" id="CHEBI:15377"/>
        <dbReference type="ChEBI" id="CHEBI:15378"/>
        <dbReference type="ChEBI" id="CHEBI:30616"/>
        <dbReference type="ChEBI" id="CHEBI:43474"/>
        <dbReference type="ChEBI" id="CHEBI:456216"/>
        <dbReference type="EC" id="5.6.2.4"/>
    </reaction>
</comment>
<feature type="domain" description="UvrD-like helicase ATP-binding" evidence="10">
    <location>
        <begin position="215"/>
        <end position="680"/>
    </location>
</feature>
<dbReference type="GO" id="GO:0016887">
    <property type="term" value="F:ATP hydrolysis activity"/>
    <property type="evidence" value="ECO:0007669"/>
    <property type="project" value="RHEA"/>
</dbReference>
<dbReference type="AlphaFoldDB" id="A0A158J1L9"/>
<dbReference type="Gene3D" id="3.40.50.300">
    <property type="entry name" value="P-loop containing nucleotide triphosphate hydrolases"/>
    <property type="match status" value="3"/>
</dbReference>
<dbReference type="SUPFAM" id="SSF52540">
    <property type="entry name" value="P-loop containing nucleoside triphosphate hydrolases"/>
    <property type="match status" value="1"/>
</dbReference>
<dbReference type="EC" id="5.6.2.4" evidence="7"/>
<dbReference type="InterPro" id="IPR000212">
    <property type="entry name" value="DNA_helicase_UvrD/REP"/>
</dbReference>
<dbReference type="GO" id="GO:0000725">
    <property type="term" value="P:recombinational repair"/>
    <property type="evidence" value="ECO:0007669"/>
    <property type="project" value="TreeGrafter"/>
</dbReference>
<keyword evidence="5" id="KW-0413">Isomerase</keyword>
<evidence type="ECO:0000313" key="11">
    <source>
        <dbReference type="EMBL" id="SAL62201.1"/>
    </source>
</evidence>
<evidence type="ECO:0000256" key="8">
    <source>
        <dbReference type="ARBA" id="ARBA00048988"/>
    </source>
</evidence>
<gene>
    <name evidence="11" type="ORF">AWB68_03264</name>
</gene>
<dbReference type="GO" id="GO:0005829">
    <property type="term" value="C:cytosol"/>
    <property type="evidence" value="ECO:0007669"/>
    <property type="project" value="TreeGrafter"/>
</dbReference>
<name>A0A158J1L9_9BURK</name>
<comment type="catalytic activity">
    <reaction evidence="6">
        <text>Couples ATP hydrolysis with the unwinding of duplex DNA by translocating in the 3'-5' direction.</text>
        <dbReference type="EC" id="5.6.2.4"/>
    </reaction>
</comment>
<dbReference type="GO" id="GO:0005524">
    <property type="term" value="F:ATP binding"/>
    <property type="evidence" value="ECO:0007669"/>
    <property type="project" value="UniProtKB-UniRule"/>
</dbReference>
<evidence type="ECO:0000256" key="2">
    <source>
        <dbReference type="ARBA" id="ARBA00022801"/>
    </source>
</evidence>
<dbReference type="Gene3D" id="3.30.65.10">
    <property type="entry name" value="Bacterial Topoisomerase I, domain 1"/>
    <property type="match status" value="1"/>
</dbReference>
<sequence>MSHVFEPTTWGLMFTRSRKWRLSLDSDTQEIHLLLEGERYRVHLGSSDEPVLVHPGILWSALTLRMDGLAPTRVDGLPAGQVRVLQKAIVDGKAAAQRVARQKEFNAVYAQISAWVSGLIRGGDSMRARTGWVPMEDQLEMLKSRPKVALSTDALLSHVRDPANRASLPGDPRTLKSILKFDDDQWLSFCRICNVGGLDDEKNWPRELFDHIESKPLTPDQIRAVMCFENRMLVVASAGSGKTSTMVAKAVYAVHREIVTPDRILLLAFNAKAAEELGARSETAFKRVGRPDVTVEAKTFHSLGLSIIGKATGRKPTVPDWAVDAAAGMRKLVALVDGLKDRSTEFRTRWDLFRVVFGRDLPKPGAASAADGWNKDGVGYVRTIRGERVRSHEERLICDWLFYNGVNYEYERRYEFDTATAEHRQYVPDFYYPDIDVYHEHLALNAAGQPPAEFAGYLDGVAWKRAEHERRGTRLIETTSHQLRTRSLDDVLGKQLTALGIALDPNPDRPIPDGGFPPMESEKLVALVRIFMTHAKSNCLSIDALLRRLNSEGGDRFIHRHKMFLEIAAPVLRAWDDALAAEDGIDFEDMLNQAAAHLEAGRYESPYHLLMADEFQDASRVRARLCRALVNRRGRFFFAVGDDWQSINRFAGSDISVMTGFAGWFGYSEVLKLEQTFRCPQELCDISSGFIGKNPNQMKKKVRSETPAFGPVLRAFQVDSRGEIKDAIDAYLAQLHREMVEGAVPLGKDGKVTVFVLGRYNADNYYVPDNWRGRYGRFITLSFTSMHRSKGAEADYVVLPAMLTRAFPSTRVDDPVLDMAMPTGDKYPLSEERRLFYVALTRARRGVTMFTVKGESSSFLDELVRDKAVKVEATGGDLVEEERCPACGTGVIVSREGRYGLFEACSAYPRCEYKPRRAAKTARTRQSAI</sequence>
<proteinExistence type="predicted"/>
<dbReference type="PROSITE" id="PS51198">
    <property type="entry name" value="UVRD_HELICASE_ATP_BIND"/>
    <property type="match status" value="1"/>
</dbReference>
<evidence type="ECO:0000256" key="9">
    <source>
        <dbReference type="PROSITE-ProRule" id="PRU00560"/>
    </source>
</evidence>
<evidence type="ECO:0000259" key="10">
    <source>
        <dbReference type="PROSITE" id="PS51198"/>
    </source>
</evidence>
<protein>
    <recommendedName>
        <fullName evidence="7">DNA 3'-5' helicase</fullName>
        <ecNumber evidence="7">5.6.2.4</ecNumber>
    </recommendedName>
</protein>
<dbReference type="Pfam" id="PF01396">
    <property type="entry name" value="Zn_ribbon_Top1"/>
    <property type="match status" value="1"/>
</dbReference>
<dbReference type="InterPro" id="IPR027417">
    <property type="entry name" value="P-loop_NTPase"/>
</dbReference>